<dbReference type="EMBL" id="JAEDAJ010000002">
    <property type="protein sequence ID" value="MBK0330934.1"/>
    <property type="molecule type" value="Genomic_DNA"/>
</dbReference>
<name>A0ABS1B8G3_9MICO</name>
<comment type="caution">
    <text evidence="1">The sequence shown here is derived from an EMBL/GenBank/DDBJ whole genome shotgun (WGS) entry which is preliminary data.</text>
</comment>
<proteinExistence type="predicted"/>
<sequence>MADHLIGDTVRITTMPMRGVVGTVLDIDATGGKYLVRSDERSQGWYSETSLEAFAGDS</sequence>
<evidence type="ECO:0000313" key="2">
    <source>
        <dbReference type="Proteomes" id="UP000612352"/>
    </source>
</evidence>
<evidence type="ECO:0008006" key="3">
    <source>
        <dbReference type="Google" id="ProtNLM"/>
    </source>
</evidence>
<reference evidence="1 2" key="1">
    <citation type="submission" date="2020-12" db="EMBL/GenBank/DDBJ databases">
        <title>Brachybacterium sp. MASK1Z-5, whole genome shotgun sequence.</title>
        <authorList>
            <person name="Tuo L."/>
        </authorList>
    </citation>
    <scope>NUCLEOTIDE SEQUENCE [LARGE SCALE GENOMIC DNA]</scope>
    <source>
        <strain evidence="1 2">MASK1Z-5</strain>
    </source>
</reference>
<accession>A0ABS1B8G3</accession>
<organism evidence="1 2">
    <name type="scientific">Brachybacterium halotolerans</name>
    <dbReference type="NCBI Taxonomy" id="2795215"/>
    <lineage>
        <taxon>Bacteria</taxon>
        <taxon>Bacillati</taxon>
        <taxon>Actinomycetota</taxon>
        <taxon>Actinomycetes</taxon>
        <taxon>Micrococcales</taxon>
        <taxon>Dermabacteraceae</taxon>
        <taxon>Brachybacterium</taxon>
    </lineage>
</organism>
<gene>
    <name evidence="1" type="ORF">I8D64_05900</name>
</gene>
<dbReference type="RefSeq" id="WP_200501574.1">
    <property type="nucleotide sequence ID" value="NZ_JAEDAJ010000002.1"/>
</dbReference>
<evidence type="ECO:0000313" key="1">
    <source>
        <dbReference type="EMBL" id="MBK0330934.1"/>
    </source>
</evidence>
<keyword evidence="2" id="KW-1185">Reference proteome</keyword>
<dbReference type="Proteomes" id="UP000612352">
    <property type="component" value="Unassembled WGS sequence"/>
</dbReference>
<protein>
    <recommendedName>
        <fullName evidence="3">DUF1918 domain-containing protein</fullName>
    </recommendedName>
</protein>